<dbReference type="SUPFAM" id="SSF48008">
    <property type="entry name" value="GntR ligand-binding domain-like"/>
    <property type="match status" value="1"/>
</dbReference>
<dbReference type="PRINTS" id="PR00035">
    <property type="entry name" value="HTHGNTR"/>
</dbReference>
<dbReference type="Gene3D" id="1.20.120.530">
    <property type="entry name" value="GntR ligand-binding domain-like"/>
    <property type="match status" value="1"/>
</dbReference>
<evidence type="ECO:0000256" key="2">
    <source>
        <dbReference type="ARBA" id="ARBA00023125"/>
    </source>
</evidence>
<dbReference type="PROSITE" id="PS50949">
    <property type="entry name" value="HTH_GNTR"/>
    <property type="match status" value="1"/>
</dbReference>
<protein>
    <submittedName>
        <fullName evidence="5">GntR family transcriptional regulator</fullName>
    </submittedName>
</protein>
<comment type="caution">
    <text evidence="5">The sequence shown here is derived from an EMBL/GenBank/DDBJ whole genome shotgun (WGS) entry which is preliminary data.</text>
</comment>
<dbReference type="Gene3D" id="1.10.10.10">
    <property type="entry name" value="Winged helix-like DNA-binding domain superfamily/Winged helix DNA-binding domain"/>
    <property type="match status" value="1"/>
</dbReference>
<dbReference type="GO" id="GO:0003677">
    <property type="term" value="F:DNA binding"/>
    <property type="evidence" value="ECO:0007669"/>
    <property type="project" value="UniProtKB-KW"/>
</dbReference>
<dbReference type="Pfam" id="PF00392">
    <property type="entry name" value="GntR"/>
    <property type="match status" value="1"/>
</dbReference>
<evidence type="ECO:0000256" key="1">
    <source>
        <dbReference type="ARBA" id="ARBA00023015"/>
    </source>
</evidence>
<dbReference type="GO" id="GO:0003700">
    <property type="term" value="F:DNA-binding transcription factor activity"/>
    <property type="evidence" value="ECO:0007669"/>
    <property type="project" value="InterPro"/>
</dbReference>
<evidence type="ECO:0000313" key="5">
    <source>
        <dbReference type="EMBL" id="HIW99116.1"/>
    </source>
</evidence>
<reference evidence="5" key="1">
    <citation type="journal article" date="2021" name="PeerJ">
        <title>Extensive microbial diversity within the chicken gut microbiome revealed by metagenomics and culture.</title>
        <authorList>
            <person name="Gilroy R."/>
            <person name="Ravi A."/>
            <person name="Getino M."/>
            <person name="Pursley I."/>
            <person name="Horton D.L."/>
            <person name="Alikhan N.F."/>
            <person name="Baker D."/>
            <person name="Gharbi K."/>
            <person name="Hall N."/>
            <person name="Watson M."/>
            <person name="Adriaenssens E.M."/>
            <person name="Foster-Nyarko E."/>
            <person name="Jarju S."/>
            <person name="Secka A."/>
            <person name="Antonio M."/>
            <person name="Oren A."/>
            <person name="Chaudhuri R.R."/>
            <person name="La Ragione R."/>
            <person name="Hildebrand F."/>
            <person name="Pallen M.J."/>
        </authorList>
    </citation>
    <scope>NUCLEOTIDE SEQUENCE</scope>
    <source>
        <strain evidence="5">ChiHejej3B27-3195</strain>
    </source>
</reference>
<evidence type="ECO:0000256" key="3">
    <source>
        <dbReference type="ARBA" id="ARBA00023163"/>
    </source>
</evidence>
<proteinExistence type="predicted"/>
<keyword evidence="2" id="KW-0238">DNA-binding</keyword>
<sequence>MKASDRAYSALREEIVSGGLPAGTLLAEVEQSERLGVSRTPVREAISRLVADGLAVASTGRGTVVSSISLDDVEHLFELRIPLEVQAAKLAAQRAEPAVFAALAGQFADVAAAGVTSSASYYPLAEALDRTIDDAVANPYLGTALKGLRLHLVRVRRLAQDQPGRLTESAGEHQSICAAIAAGDAGLAGAATEVHLRRSLAYITDAARRGTEEPS</sequence>
<dbReference type="EMBL" id="DXGD01000115">
    <property type="protein sequence ID" value="HIW99116.1"/>
    <property type="molecule type" value="Genomic_DNA"/>
</dbReference>
<dbReference type="SUPFAM" id="SSF46785">
    <property type="entry name" value="Winged helix' DNA-binding domain"/>
    <property type="match status" value="1"/>
</dbReference>
<dbReference type="InterPro" id="IPR036390">
    <property type="entry name" value="WH_DNA-bd_sf"/>
</dbReference>
<dbReference type="SMART" id="SM00895">
    <property type="entry name" value="FCD"/>
    <property type="match status" value="1"/>
</dbReference>
<dbReference type="Pfam" id="PF07729">
    <property type="entry name" value="FCD"/>
    <property type="match status" value="1"/>
</dbReference>
<organism evidence="5 6">
    <name type="scientific">Candidatus Nesterenkonia stercoripullorum</name>
    <dbReference type="NCBI Taxonomy" id="2838701"/>
    <lineage>
        <taxon>Bacteria</taxon>
        <taxon>Bacillati</taxon>
        <taxon>Actinomycetota</taxon>
        <taxon>Actinomycetes</taxon>
        <taxon>Micrococcales</taxon>
        <taxon>Micrococcaceae</taxon>
        <taxon>Nesterenkonia</taxon>
    </lineage>
</organism>
<feature type="domain" description="HTH gntR-type" evidence="4">
    <location>
        <begin position="1"/>
        <end position="68"/>
    </location>
</feature>
<dbReference type="SMART" id="SM00345">
    <property type="entry name" value="HTH_GNTR"/>
    <property type="match status" value="1"/>
</dbReference>
<keyword evidence="1" id="KW-0805">Transcription regulation</keyword>
<reference evidence="5" key="2">
    <citation type="submission" date="2021-04" db="EMBL/GenBank/DDBJ databases">
        <authorList>
            <person name="Gilroy R."/>
        </authorList>
    </citation>
    <scope>NUCLEOTIDE SEQUENCE</scope>
    <source>
        <strain evidence="5">ChiHejej3B27-3195</strain>
    </source>
</reference>
<dbReference type="InterPro" id="IPR008920">
    <property type="entry name" value="TF_FadR/GntR_C"/>
</dbReference>
<evidence type="ECO:0000313" key="6">
    <source>
        <dbReference type="Proteomes" id="UP000824151"/>
    </source>
</evidence>
<gene>
    <name evidence="5" type="ORF">H9871_03135</name>
</gene>
<keyword evidence="3" id="KW-0804">Transcription</keyword>
<dbReference type="InterPro" id="IPR000524">
    <property type="entry name" value="Tscrpt_reg_HTH_GntR"/>
</dbReference>
<dbReference type="PANTHER" id="PTHR43537:SF49">
    <property type="entry name" value="TRANSCRIPTIONAL REGULATORY PROTEIN"/>
    <property type="match status" value="1"/>
</dbReference>
<dbReference type="InterPro" id="IPR011711">
    <property type="entry name" value="GntR_C"/>
</dbReference>
<dbReference type="Proteomes" id="UP000824151">
    <property type="component" value="Unassembled WGS sequence"/>
</dbReference>
<dbReference type="InterPro" id="IPR036388">
    <property type="entry name" value="WH-like_DNA-bd_sf"/>
</dbReference>
<dbReference type="CDD" id="cd07377">
    <property type="entry name" value="WHTH_GntR"/>
    <property type="match status" value="1"/>
</dbReference>
<evidence type="ECO:0000259" key="4">
    <source>
        <dbReference type="PROSITE" id="PS50949"/>
    </source>
</evidence>
<dbReference type="AlphaFoldDB" id="A0A9D1USB1"/>
<dbReference type="PANTHER" id="PTHR43537">
    <property type="entry name" value="TRANSCRIPTIONAL REGULATOR, GNTR FAMILY"/>
    <property type="match status" value="1"/>
</dbReference>
<name>A0A9D1USB1_9MICC</name>
<accession>A0A9D1USB1</accession>